<dbReference type="PANTHER" id="PTHR24109">
    <property type="entry name" value="LEUCINE-RICH REPEAT-CONTAINING PROTEIN 31"/>
    <property type="match status" value="1"/>
</dbReference>
<dbReference type="Gene3D" id="3.80.10.10">
    <property type="entry name" value="Ribonuclease Inhibitor"/>
    <property type="match status" value="2"/>
</dbReference>
<evidence type="ECO:0000313" key="2">
    <source>
        <dbReference type="Proteomes" id="UP000261380"/>
    </source>
</evidence>
<accession>A0A3B5MA59</accession>
<dbReference type="SUPFAM" id="SSF52047">
    <property type="entry name" value="RNI-like"/>
    <property type="match status" value="1"/>
</dbReference>
<proteinExistence type="predicted"/>
<organism evidence="1 2">
    <name type="scientific">Xiphophorus couchianus</name>
    <name type="common">Monterrey platyfish</name>
    <dbReference type="NCBI Taxonomy" id="32473"/>
    <lineage>
        <taxon>Eukaryota</taxon>
        <taxon>Metazoa</taxon>
        <taxon>Chordata</taxon>
        <taxon>Craniata</taxon>
        <taxon>Vertebrata</taxon>
        <taxon>Euteleostomi</taxon>
        <taxon>Actinopterygii</taxon>
        <taxon>Neopterygii</taxon>
        <taxon>Teleostei</taxon>
        <taxon>Neoteleostei</taxon>
        <taxon>Acanthomorphata</taxon>
        <taxon>Ovalentaria</taxon>
        <taxon>Atherinomorphae</taxon>
        <taxon>Cyprinodontiformes</taxon>
        <taxon>Poeciliidae</taxon>
        <taxon>Poeciliinae</taxon>
        <taxon>Xiphophorus</taxon>
    </lineage>
</organism>
<dbReference type="Ensembl" id="ENSXCOT00000021397.1">
    <property type="protein sequence ID" value="ENSXCOP00000021138.1"/>
    <property type="gene ID" value="ENSXCOG00000015812.1"/>
</dbReference>
<reference evidence="1" key="2">
    <citation type="submission" date="2025-09" db="UniProtKB">
        <authorList>
            <consortium name="Ensembl"/>
        </authorList>
    </citation>
    <scope>IDENTIFICATION</scope>
</reference>
<keyword evidence="2" id="KW-1185">Reference proteome</keyword>
<dbReference type="InterPro" id="IPR032675">
    <property type="entry name" value="LRR_dom_sf"/>
</dbReference>
<sequence length="299" mass="32264">NQRPMRLIWIYRNLFEVDAGGFGQLAASLSHAVSLTVLRLQACGLRPDNLEALVQVLPSLTVLTALDVSSNKEAGGAVHQLVSVLPLTQMRRLPMSSCRLTEDPGVGTASQMLAALTLRPDSLDVSFPPALVAPYLRSLDVSWCKVVGGRLPLLMDALQPSVVLELRLSSCGLTTDDLAADVCRRGCVSSLRVLDLSYNDSVGDAGWAALFAAGGLGSLEEADLSLRPLTSAPCSAWLPSLLGALPRMPALARLAMQRWSAGPQEEQQLRFSMKNRNIRFLSRLWRDAGRHPGSHGCCR</sequence>
<dbReference type="Pfam" id="PF13516">
    <property type="entry name" value="LRR_6"/>
    <property type="match status" value="2"/>
</dbReference>
<dbReference type="InterPro" id="IPR042419">
    <property type="entry name" value="LRC31"/>
</dbReference>
<dbReference type="Proteomes" id="UP000261380">
    <property type="component" value="Unplaced"/>
</dbReference>
<evidence type="ECO:0000313" key="1">
    <source>
        <dbReference type="Ensembl" id="ENSXCOP00000021138.1"/>
    </source>
</evidence>
<name>A0A3B5MA59_9TELE</name>
<dbReference type="AlphaFoldDB" id="A0A3B5MA59"/>
<reference evidence="1" key="1">
    <citation type="submission" date="2025-08" db="UniProtKB">
        <authorList>
            <consortium name="Ensembl"/>
        </authorList>
    </citation>
    <scope>IDENTIFICATION</scope>
</reference>
<protein>
    <recommendedName>
        <fullName evidence="3">Leucine rich repeat containing 31</fullName>
    </recommendedName>
</protein>
<dbReference type="PANTHER" id="PTHR24109:SF3">
    <property type="entry name" value="LEUCINE-RICH REPEAT-CONTAINING PROTEIN 31"/>
    <property type="match status" value="1"/>
</dbReference>
<evidence type="ECO:0008006" key="3">
    <source>
        <dbReference type="Google" id="ProtNLM"/>
    </source>
</evidence>
<dbReference type="InterPro" id="IPR001611">
    <property type="entry name" value="Leu-rich_rpt"/>
</dbReference>
<dbReference type="GeneTree" id="ENSGT00730000111293"/>